<dbReference type="InterPro" id="IPR002877">
    <property type="entry name" value="RNA_MeTrfase_FtsJ_dom"/>
</dbReference>
<evidence type="ECO:0000313" key="9">
    <source>
        <dbReference type="EMBL" id="PSK46309.1"/>
    </source>
</evidence>
<keyword evidence="10" id="KW-1185">Reference proteome</keyword>
<evidence type="ECO:0000256" key="1">
    <source>
        <dbReference type="ARBA" id="ARBA00009258"/>
    </source>
</evidence>
<dbReference type="EMBL" id="NHZQ01000236">
    <property type="protein sequence ID" value="PSK46309.1"/>
    <property type="molecule type" value="Genomic_DNA"/>
</dbReference>
<dbReference type="Proteomes" id="UP000243723">
    <property type="component" value="Unassembled WGS sequence"/>
</dbReference>
<accession>A0A2P7ZDM3</accession>
<dbReference type="HAMAP" id="MF_01547">
    <property type="entry name" value="RNA_methyltr_E"/>
    <property type="match status" value="1"/>
</dbReference>
<dbReference type="OrthoDB" id="20105at2759"/>
<keyword evidence="4" id="KW-0808">Transferase</keyword>
<dbReference type="InterPro" id="IPR050082">
    <property type="entry name" value="RNA_methyltr_RlmE"/>
</dbReference>
<proteinExistence type="inferred from homology"/>
<feature type="domain" description="Ribosomal RNA methyltransferase FtsJ" evidence="8">
    <location>
        <begin position="93"/>
        <end position="344"/>
    </location>
</feature>
<feature type="compositionally biased region" description="Low complexity" evidence="7">
    <location>
        <begin position="60"/>
        <end position="71"/>
    </location>
</feature>
<dbReference type="PANTHER" id="PTHR10920:SF18">
    <property type="entry name" value="RRNA METHYLTRANSFERASE 2, MITOCHONDRIAL"/>
    <property type="match status" value="1"/>
</dbReference>
<keyword evidence="3" id="KW-0489">Methyltransferase</keyword>
<comment type="caution">
    <text evidence="9">The sequence shown here is derived from an EMBL/GenBank/DDBJ whole genome shotgun (WGS) entry which is preliminary data.</text>
</comment>
<protein>
    <recommendedName>
        <fullName evidence="6">rRNA methyltransferase 2, mitochondrial</fullName>
    </recommendedName>
</protein>
<evidence type="ECO:0000256" key="2">
    <source>
        <dbReference type="ARBA" id="ARBA00022552"/>
    </source>
</evidence>
<dbReference type="GO" id="GO:0005739">
    <property type="term" value="C:mitochondrion"/>
    <property type="evidence" value="ECO:0007669"/>
    <property type="project" value="TreeGrafter"/>
</dbReference>
<dbReference type="PANTHER" id="PTHR10920">
    <property type="entry name" value="RIBOSOMAL RNA METHYLTRANSFERASE"/>
    <property type="match status" value="1"/>
</dbReference>
<evidence type="ECO:0000256" key="5">
    <source>
        <dbReference type="ARBA" id="ARBA00022691"/>
    </source>
</evidence>
<gene>
    <name evidence="9" type="ORF">B9Z65_5277</name>
</gene>
<reference evidence="9 10" key="1">
    <citation type="submission" date="2017-05" db="EMBL/GenBank/DDBJ databases">
        <title>Draft genome sequence of Elsinoe australis.</title>
        <authorList>
            <person name="Cheng Q."/>
        </authorList>
    </citation>
    <scope>NUCLEOTIDE SEQUENCE [LARGE SCALE GENOMIC DNA]</scope>
    <source>
        <strain evidence="9 10">NL1</strain>
    </source>
</reference>
<sequence>MRSLACAPATCIPPTRSRLPHTLAHHFRELTPSLLHPCPSPPSPLHHASRPLPPSPLWPLQPIRPSSSSSSNRWKTRQSTDPYAAKARTSTLKSRAAYKLLELDQRHRLFKPGQTVIDLGFAPGAWSQVAVSRTRPGGRVVGVDVIPAMPPRGASSIQGNFLSEEVRREVRRYVRDWGMGRAGVGGIRGVLGEKEGEAVDGGQGMEGTGGQGIGGQGGKETGMEEGKGDDGRVVDVVLSDMSAPWPLSSGSWIKSVSNPYFRMMNTSGVSFRDHAGSMDLCLAALTFCFDALVPGGHFVCKFYQGAEDKSFELRLKKLFEKVVREKPDASRKESKEAYFVALRRKPNMERSLVFPEEAEENVT</sequence>
<keyword evidence="2" id="KW-0698">rRNA processing</keyword>
<evidence type="ECO:0000256" key="4">
    <source>
        <dbReference type="ARBA" id="ARBA00022679"/>
    </source>
</evidence>
<dbReference type="Gene3D" id="3.40.50.150">
    <property type="entry name" value="Vaccinia Virus protein VP39"/>
    <property type="match status" value="1"/>
</dbReference>
<name>A0A2P7ZDM3_9PEZI</name>
<dbReference type="InterPro" id="IPR015507">
    <property type="entry name" value="rRNA-MeTfrase_E"/>
</dbReference>
<feature type="compositionally biased region" description="Gly residues" evidence="7">
    <location>
        <begin position="199"/>
        <end position="220"/>
    </location>
</feature>
<evidence type="ECO:0000313" key="10">
    <source>
        <dbReference type="Proteomes" id="UP000243723"/>
    </source>
</evidence>
<evidence type="ECO:0000256" key="7">
    <source>
        <dbReference type="SAM" id="MobiDB-lite"/>
    </source>
</evidence>
<comment type="similarity">
    <text evidence="1">Belongs to the class I-like SAM-binding methyltransferase superfamily. RNA methyltransferase RlmE family.</text>
</comment>
<dbReference type="SUPFAM" id="SSF53335">
    <property type="entry name" value="S-adenosyl-L-methionine-dependent methyltransferases"/>
    <property type="match status" value="1"/>
</dbReference>
<evidence type="ECO:0000256" key="3">
    <source>
        <dbReference type="ARBA" id="ARBA00022603"/>
    </source>
</evidence>
<organism evidence="9 10">
    <name type="scientific">Elsinoe australis</name>
    <dbReference type="NCBI Taxonomy" id="40998"/>
    <lineage>
        <taxon>Eukaryota</taxon>
        <taxon>Fungi</taxon>
        <taxon>Dikarya</taxon>
        <taxon>Ascomycota</taxon>
        <taxon>Pezizomycotina</taxon>
        <taxon>Dothideomycetes</taxon>
        <taxon>Dothideomycetidae</taxon>
        <taxon>Myriangiales</taxon>
        <taxon>Elsinoaceae</taxon>
        <taxon>Elsinoe</taxon>
    </lineage>
</organism>
<keyword evidence="5" id="KW-0949">S-adenosyl-L-methionine</keyword>
<dbReference type="GO" id="GO:0008650">
    <property type="term" value="F:rRNA (uridine-2'-O-)-methyltransferase activity"/>
    <property type="evidence" value="ECO:0007669"/>
    <property type="project" value="TreeGrafter"/>
</dbReference>
<dbReference type="AlphaFoldDB" id="A0A2P7ZDM3"/>
<dbReference type="InterPro" id="IPR029063">
    <property type="entry name" value="SAM-dependent_MTases_sf"/>
</dbReference>
<evidence type="ECO:0000259" key="8">
    <source>
        <dbReference type="Pfam" id="PF01728"/>
    </source>
</evidence>
<dbReference type="Pfam" id="PF01728">
    <property type="entry name" value="FtsJ"/>
    <property type="match status" value="1"/>
</dbReference>
<evidence type="ECO:0000256" key="6">
    <source>
        <dbReference type="ARBA" id="ARBA00041184"/>
    </source>
</evidence>
<dbReference type="STRING" id="40998.A0A2P7ZDM3"/>
<feature type="region of interest" description="Disordered" evidence="7">
    <location>
        <begin position="199"/>
        <end position="229"/>
    </location>
</feature>
<feature type="region of interest" description="Disordered" evidence="7">
    <location>
        <begin position="38"/>
        <end position="88"/>
    </location>
</feature>